<evidence type="ECO:0000256" key="4">
    <source>
        <dbReference type="ARBA" id="ARBA00019077"/>
    </source>
</evidence>
<comment type="caution">
    <text evidence="12">The sequence shown here is derived from an EMBL/GenBank/DDBJ whole genome shotgun (WGS) entry which is preliminary data.</text>
</comment>
<evidence type="ECO:0000313" key="12">
    <source>
        <dbReference type="EMBL" id="MFC3283851.1"/>
    </source>
</evidence>
<comment type="similarity">
    <text evidence="9">Belongs to the glycosyltransferase group 1 family.</text>
</comment>
<dbReference type="InterPro" id="IPR007507">
    <property type="entry name" value="Glycos_transf_N"/>
</dbReference>
<keyword evidence="12" id="KW-0328">Glycosyltransferase</keyword>
<dbReference type="InterPro" id="IPR039901">
    <property type="entry name" value="Kdotransferase"/>
</dbReference>
<keyword evidence="13" id="KW-1185">Reference proteome</keyword>
<gene>
    <name evidence="12" type="primary">waaA</name>
    <name evidence="12" type="ORF">ACFOEV_09550</name>
</gene>
<dbReference type="Gene3D" id="3.40.50.11720">
    <property type="entry name" value="3-Deoxy-D-manno-octulosonic-acid transferase, N-terminal domain"/>
    <property type="match status" value="1"/>
</dbReference>
<dbReference type="Pfam" id="PF04413">
    <property type="entry name" value="Glycos_transf_N"/>
    <property type="match status" value="1"/>
</dbReference>
<feature type="domain" description="Glycosyl transferase family 1" evidence="10">
    <location>
        <begin position="261"/>
        <end position="413"/>
    </location>
</feature>
<comment type="catalytic activity">
    <reaction evidence="8 9">
        <text>lipid IVA (E. coli) + CMP-3-deoxy-beta-D-manno-octulosonate = alpha-Kdo-(2-&gt;6)-lipid IVA (E. coli) + CMP + H(+)</text>
        <dbReference type="Rhea" id="RHEA:28066"/>
        <dbReference type="ChEBI" id="CHEBI:15378"/>
        <dbReference type="ChEBI" id="CHEBI:58603"/>
        <dbReference type="ChEBI" id="CHEBI:60364"/>
        <dbReference type="ChEBI" id="CHEBI:60377"/>
        <dbReference type="ChEBI" id="CHEBI:85987"/>
        <dbReference type="EC" id="2.4.99.12"/>
    </reaction>
</comment>
<evidence type="ECO:0000256" key="6">
    <source>
        <dbReference type="ARBA" id="ARBA00022679"/>
    </source>
</evidence>
<keyword evidence="9" id="KW-1003">Cell membrane</keyword>
<evidence type="ECO:0000313" key="13">
    <source>
        <dbReference type="Proteomes" id="UP001595579"/>
    </source>
</evidence>
<comment type="function">
    <text evidence="9">Involved in lipopolysaccharide (LPS) biosynthesis. Catalyzes the transfer of 3-deoxy-D-manno-octulosonate (Kdo) residue(s) from CMP-Kdo to lipid IV(A), the tetraacyldisaccharide-1,4'-bisphosphate precursor of lipid A.</text>
</comment>
<evidence type="ECO:0000256" key="8">
    <source>
        <dbReference type="ARBA" id="ARBA00049183"/>
    </source>
</evidence>
<accession>A0ABV7LNW6</accession>
<keyword evidence="9" id="KW-0812">Transmembrane</keyword>
<comment type="subcellular location">
    <subcellularLocation>
        <location evidence="1">Cell envelope</location>
    </subcellularLocation>
    <subcellularLocation>
        <location evidence="9">Cell membrane</location>
    </subcellularLocation>
</comment>
<reference evidence="13" key="1">
    <citation type="journal article" date="2019" name="Int. J. Syst. Evol. Microbiol.">
        <title>The Global Catalogue of Microorganisms (GCM) 10K type strain sequencing project: providing services to taxonomists for standard genome sequencing and annotation.</title>
        <authorList>
            <consortium name="The Broad Institute Genomics Platform"/>
            <consortium name="The Broad Institute Genome Sequencing Center for Infectious Disease"/>
            <person name="Wu L."/>
            <person name="Ma J."/>
        </authorList>
    </citation>
    <scope>NUCLEOTIDE SEQUENCE [LARGE SCALE GENOMIC DNA]</scope>
    <source>
        <strain evidence="13">CECT 7698</strain>
    </source>
</reference>
<protein>
    <recommendedName>
        <fullName evidence="4 9">3-deoxy-D-manno-octulosonic acid transferase</fullName>
        <shortName evidence="9">Kdo transferase</shortName>
        <ecNumber evidence="3 9">2.4.99.12</ecNumber>
    </recommendedName>
    <alternativeName>
        <fullName evidence="7 9">Lipid IV(A) 3-deoxy-D-manno-octulosonic acid transferase</fullName>
    </alternativeName>
</protein>
<evidence type="ECO:0000259" key="10">
    <source>
        <dbReference type="Pfam" id="PF00534"/>
    </source>
</evidence>
<evidence type="ECO:0000256" key="9">
    <source>
        <dbReference type="RuleBase" id="RU365103"/>
    </source>
</evidence>
<evidence type="ECO:0000256" key="2">
    <source>
        <dbReference type="ARBA" id="ARBA00004713"/>
    </source>
</evidence>
<dbReference type="EMBL" id="JBHRUG010000019">
    <property type="protein sequence ID" value="MFC3283851.1"/>
    <property type="molecule type" value="Genomic_DNA"/>
</dbReference>
<dbReference type="InterPro" id="IPR038107">
    <property type="entry name" value="Glycos_transf_N_sf"/>
</dbReference>
<feature type="domain" description="3-deoxy-D-manno-octulosonic-acid transferase N-terminal" evidence="11">
    <location>
        <begin position="42"/>
        <end position="225"/>
    </location>
</feature>
<dbReference type="Gene3D" id="3.40.50.2000">
    <property type="entry name" value="Glycogen Phosphorylase B"/>
    <property type="match status" value="1"/>
</dbReference>
<dbReference type="NCBIfam" id="NF004388">
    <property type="entry name" value="PRK05749.1-4"/>
    <property type="match status" value="1"/>
</dbReference>
<evidence type="ECO:0000259" key="11">
    <source>
        <dbReference type="Pfam" id="PF04413"/>
    </source>
</evidence>
<dbReference type="Proteomes" id="UP001595579">
    <property type="component" value="Unassembled WGS sequence"/>
</dbReference>
<evidence type="ECO:0000256" key="7">
    <source>
        <dbReference type="ARBA" id="ARBA00031445"/>
    </source>
</evidence>
<dbReference type="InterPro" id="IPR001296">
    <property type="entry name" value="Glyco_trans_1"/>
</dbReference>
<dbReference type="PANTHER" id="PTHR42755:SF1">
    <property type="entry name" value="3-DEOXY-D-MANNO-OCTULOSONIC ACID TRANSFERASE, MITOCHONDRIAL-RELATED"/>
    <property type="match status" value="1"/>
</dbReference>
<evidence type="ECO:0000256" key="3">
    <source>
        <dbReference type="ARBA" id="ARBA00012621"/>
    </source>
</evidence>
<proteinExistence type="inferred from homology"/>
<feature type="transmembrane region" description="Helical" evidence="9">
    <location>
        <begin position="14"/>
        <end position="32"/>
    </location>
</feature>
<name>A0ABV7LNW6_9GAMM</name>
<keyword evidence="6 9" id="KW-0808">Transferase</keyword>
<dbReference type="SUPFAM" id="SSF53756">
    <property type="entry name" value="UDP-Glycosyltransferase/glycogen phosphorylase"/>
    <property type="match status" value="1"/>
</dbReference>
<dbReference type="GO" id="GO:0043842">
    <property type="term" value="F:Kdo transferase activity"/>
    <property type="evidence" value="ECO:0007669"/>
    <property type="project" value="UniProtKB-EC"/>
</dbReference>
<dbReference type="Pfam" id="PF00534">
    <property type="entry name" value="Glycos_transf_1"/>
    <property type="match status" value="1"/>
</dbReference>
<evidence type="ECO:0000256" key="1">
    <source>
        <dbReference type="ARBA" id="ARBA00004196"/>
    </source>
</evidence>
<keyword evidence="5" id="KW-0997">Cell inner membrane</keyword>
<keyword evidence="9" id="KW-0472">Membrane</keyword>
<sequence>MAERDTRRHDWARWLYSATLYALSPLIWRRVWRERMLTHPRRQRLGLIAPTPAEERVVWLHCASVGEVLAARPLIEALVARYPAHRLVVTTMTATGAERVHALADSLANQGDSGEVSHYFVPLDFPGAANRFVRRLRPELALIFETELWPNLLHACERCAVPVVVVNGRLSPRAYAGYCKLRPLMRDALARLAWLAAKSSADAERFIALGMAPGRLTVVGSLKYDLAIGDGDFRRSERLRTRLGERPIWVAGSTHPGEDEQLLEAHAQLRESYPAALLILVPRHPQRFDAVGELCRERGMKLARRSRDELPEADTAVYLGDTMGELLDFYGASDIAFVGGSLVPIGGHNLLEPAAMGVPVVTGPALANFSDVAETLREAGALVEVADGDSLARELVRLFGDGLERQRLSRAGQAVVTANRGALGRTLEGLERYLQAK</sequence>
<dbReference type="EC" id="2.4.99.12" evidence="3 9"/>
<evidence type="ECO:0000256" key="5">
    <source>
        <dbReference type="ARBA" id="ARBA00022519"/>
    </source>
</evidence>
<dbReference type="PANTHER" id="PTHR42755">
    <property type="entry name" value="3-DEOXY-MANNO-OCTULOSONATE CYTIDYLYLTRANSFERASE"/>
    <property type="match status" value="1"/>
</dbReference>
<comment type="pathway">
    <text evidence="2 9">Bacterial outer membrane biogenesis; LPS core biosynthesis.</text>
</comment>
<keyword evidence="9" id="KW-0448">Lipopolysaccharide biosynthesis</keyword>
<keyword evidence="9" id="KW-1133">Transmembrane helix</keyword>
<organism evidence="12 13">
    <name type="scientific">Litchfieldella rifensis</name>
    <dbReference type="NCBI Taxonomy" id="762643"/>
    <lineage>
        <taxon>Bacteria</taxon>
        <taxon>Pseudomonadati</taxon>
        <taxon>Pseudomonadota</taxon>
        <taxon>Gammaproteobacteria</taxon>
        <taxon>Oceanospirillales</taxon>
        <taxon>Halomonadaceae</taxon>
        <taxon>Litchfieldella</taxon>
    </lineage>
</organism>
<dbReference type="RefSeq" id="WP_386773255.1">
    <property type="nucleotide sequence ID" value="NZ_JBHRUG010000019.1"/>
</dbReference>